<keyword evidence="7" id="KW-1185">Reference proteome</keyword>
<organism evidence="6 7">
    <name type="scientific">Caenispirillum bisanense</name>
    <dbReference type="NCBI Taxonomy" id="414052"/>
    <lineage>
        <taxon>Bacteria</taxon>
        <taxon>Pseudomonadati</taxon>
        <taxon>Pseudomonadota</taxon>
        <taxon>Alphaproteobacteria</taxon>
        <taxon>Rhodospirillales</taxon>
        <taxon>Novispirillaceae</taxon>
        <taxon>Caenispirillum</taxon>
    </lineage>
</organism>
<dbReference type="GO" id="GO:0000976">
    <property type="term" value="F:transcription cis-regulatory region binding"/>
    <property type="evidence" value="ECO:0007669"/>
    <property type="project" value="TreeGrafter"/>
</dbReference>
<dbReference type="PROSITE" id="PS50931">
    <property type="entry name" value="HTH_LYSR"/>
    <property type="match status" value="1"/>
</dbReference>
<dbReference type="AlphaFoldDB" id="A0A286GMK9"/>
<protein>
    <submittedName>
        <fullName evidence="6">Transcriptional regulator, LysR family</fullName>
    </submittedName>
</protein>
<dbReference type="Gene3D" id="1.10.10.10">
    <property type="entry name" value="Winged helix-like DNA-binding domain superfamily/Winged helix DNA-binding domain"/>
    <property type="match status" value="1"/>
</dbReference>
<evidence type="ECO:0000256" key="2">
    <source>
        <dbReference type="ARBA" id="ARBA00023015"/>
    </source>
</evidence>
<dbReference type="Pfam" id="PF00126">
    <property type="entry name" value="HTH_1"/>
    <property type="match status" value="1"/>
</dbReference>
<dbReference type="Gene3D" id="3.40.190.290">
    <property type="match status" value="1"/>
</dbReference>
<feature type="domain" description="HTH lysR-type" evidence="5">
    <location>
        <begin position="14"/>
        <end position="71"/>
    </location>
</feature>
<proteinExistence type="inferred from homology"/>
<keyword evidence="3" id="KW-0238">DNA-binding</keyword>
<dbReference type="Pfam" id="PF03466">
    <property type="entry name" value="LysR_substrate"/>
    <property type="match status" value="1"/>
</dbReference>
<dbReference type="PANTHER" id="PTHR30126:SF40">
    <property type="entry name" value="HTH-TYPE TRANSCRIPTIONAL REGULATOR GLTR"/>
    <property type="match status" value="1"/>
</dbReference>
<dbReference type="InterPro" id="IPR036388">
    <property type="entry name" value="WH-like_DNA-bd_sf"/>
</dbReference>
<keyword evidence="4" id="KW-0804">Transcription</keyword>
<keyword evidence="2" id="KW-0805">Transcription regulation</keyword>
<evidence type="ECO:0000313" key="7">
    <source>
        <dbReference type="Proteomes" id="UP000219621"/>
    </source>
</evidence>
<dbReference type="OrthoDB" id="7506954at2"/>
<dbReference type="CDD" id="cd05466">
    <property type="entry name" value="PBP2_LTTR_substrate"/>
    <property type="match status" value="1"/>
</dbReference>
<dbReference type="InterPro" id="IPR000847">
    <property type="entry name" value="LysR_HTH_N"/>
</dbReference>
<sequence length="319" mass="35779">MTQQRDLDKLGNQLDWNLLRTFMVIVQEGSITAAAGRLFLTQPAVSLALKRLEAQLGRQLVERGPGRFRITEAGETIYREIVDIYGTISRFGILVREIREEISGHVRILMTSRIQTVILDRVLKAFHERHPKVTFRIDVIPSTEVHVALQQKIGTLGICLMREPIPGLASEVLIHQTYRLYCGREHRFFGQTGLELADLQREDFVSFTTDQIDGTLSPLAVFRAREGFAGRIVGASANLEEVRRMIVCGLGIGPLPEHIAARDVADGELWELPPPEGVAPVHIHLIWNPQAKVNRAEKAFIEALRAEVADVPVELRLPV</sequence>
<name>A0A286GMK9_9PROT</name>
<comment type="similarity">
    <text evidence="1">Belongs to the LysR transcriptional regulatory family.</text>
</comment>
<gene>
    <name evidence="6" type="ORF">SAMN05421508_10682</name>
</gene>
<accession>A0A286GMK9</accession>
<evidence type="ECO:0000256" key="3">
    <source>
        <dbReference type="ARBA" id="ARBA00023125"/>
    </source>
</evidence>
<reference evidence="6 7" key="1">
    <citation type="submission" date="2017-09" db="EMBL/GenBank/DDBJ databases">
        <authorList>
            <person name="Ehlers B."/>
            <person name="Leendertz F.H."/>
        </authorList>
    </citation>
    <scope>NUCLEOTIDE SEQUENCE [LARGE SCALE GENOMIC DNA]</scope>
    <source>
        <strain evidence="6 7">USBA 140</strain>
    </source>
</reference>
<dbReference type="InterPro" id="IPR036390">
    <property type="entry name" value="WH_DNA-bd_sf"/>
</dbReference>
<dbReference type="GO" id="GO:0003700">
    <property type="term" value="F:DNA-binding transcription factor activity"/>
    <property type="evidence" value="ECO:0007669"/>
    <property type="project" value="InterPro"/>
</dbReference>
<dbReference type="EMBL" id="OCNJ01000006">
    <property type="protein sequence ID" value="SOD96767.1"/>
    <property type="molecule type" value="Genomic_DNA"/>
</dbReference>
<dbReference type="SUPFAM" id="SSF53850">
    <property type="entry name" value="Periplasmic binding protein-like II"/>
    <property type="match status" value="1"/>
</dbReference>
<evidence type="ECO:0000313" key="6">
    <source>
        <dbReference type="EMBL" id="SOD96767.1"/>
    </source>
</evidence>
<dbReference type="InterPro" id="IPR005119">
    <property type="entry name" value="LysR_subst-bd"/>
</dbReference>
<evidence type="ECO:0000259" key="5">
    <source>
        <dbReference type="PROSITE" id="PS50931"/>
    </source>
</evidence>
<dbReference type="SUPFAM" id="SSF46785">
    <property type="entry name" value="Winged helix' DNA-binding domain"/>
    <property type="match status" value="1"/>
</dbReference>
<dbReference type="Proteomes" id="UP000219621">
    <property type="component" value="Unassembled WGS sequence"/>
</dbReference>
<dbReference type="PANTHER" id="PTHR30126">
    <property type="entry name" value="HTH-TYPE TRANSCRIPTIONAL REGULATOR"/>
    <property type="match status" value="1"/>
</dbReference>
<evidence type="ECO:0000256" key="4">
    <source>
        <dbReference type="ARBA" id="ARBA00023163"/>
    </source>
</evidence>
<evidence type="ECO:0000256" key="1">
    <source>
        <dbReference type="ARBA" id="ARBA00009437"/>
    </source>
</evidence>
<dbReference type="RefSeq" id="WP_097279859.1">
    <property type="nucleotide sequence ID" value="NZ_OCNJ01000006.1"/>
</dbReference>
<dbReference type="PRINTS" id="PR00039">
    <property type="entry name" value="HTHLYSR"/>
</dbReference>